<protein>
    <submittedName>
        <fullName evidence="2">Uncharacterized protein</fullName>
    </submittedName>
</protein>
<evidence type="ECO:0000313" key="3">
    <source>
        <dbReference type="Proteomes" id="UP000004123"/>
    </source>
</evidence>
<keyword evidence="1" id="KW-0812">Transmembrane</keyword>
<organism evidence="2 3">
    <name type="scientific">Prevotella pallens ATCC 700821</name>
    <dbReference type="NCBI Taxonomy" id="997353"/>
    <lineage>
        <taxon>Bacteria</taxon>
        <taxon>Pseudomonadati</taxon>
        <taxon>Bacteroidota</taxon>
        <taxon>Bacteroidia</taxon>
        <taxon>Bacteroidales</taxon>
        <taxon>Prevotellaceae</taxon>
        <taxon>Prevotella</taxon>
    </lineage>
</organism>
<gene>
    <name evidence="2" type="ORF">HMPREF9144_2717</name>
</gene>
<accession>F9DM25</accession>
<reference evidence="2 3" key="1">
    <citation type="submission" date="2011-04" db="EMBL/GenBank/DDBJ databases">
        <authorList>
            <person name="Muzny D."/>
            <person name="Qin X."/>
            <person name="Deng J."/>
            <person name="Jiang H."/>
            <person name="Liu Y."/>
            <person name="Qu J."/>
            <person name="Song X.-Z."/>
            <person name="Zhang L."/>
            <person name="Thornton R."/>
            <person name="Coyle M."/>
            <person name="Francisco L."/>
            <person name="Jackson L."/>
            <person name="Javaid M."/>
            <person name="Korchina V."/>
            <person name="Kovar C."/>
            <person name="Mata R."/>
            <person name="Mathew T."/>
            <person name="Ngo R."/>
            <person name="Nguyen L."/>
            <person name="Nguyen N."/>
            <person name="Okwuonu G."/>
            <person name="Ongeri F."/>
            <person name="Pham C."/>
            <person name="Simmons D."/>
            <person name="Wilczek-Boney K."/>
            <person name="Hale W."/>
            <person name="Jakkamsetti A."/>
            <person name="Pham P."/>
            <person name="Ruth R."/>
            <person name="San Lucas F."/>
            <person name="Warren J."/>
            <person name="Zhang J."/>
            <person name="Zhao Z."/>
            <person name="Zhou C."/>
            <person name="Zhu D."/>
            <person name="Lee S."/>
            <person name="Bess C."/>
            <person name="Blankenburg K."/>
            <person name="Forbes L."/>
            <person name="Fu Q."/>
            <person name="Gubbala S."/>
            <person name="Hirani K."/>
            <person name="Jayaseelan J.C."/>
            <person name="Lara F."/>
            <person name="Munidasa M."/>
            <person name="Palculict T."/>
            <person name="Patil S."/>
            <person name="Pu L.-L."/>
            <person name="Saada N."/>
            <person name="Tang L."/>
            <person name="Weissenberger G."/>
            <person name="Zhu Y."/>
            <person name="Hemphill L."/>
            <person name="Shang Y."/>
            <person name="Youmans B."/>
            <person name="Ayvaz T."/>
            <person name="Ross M."/>
            <person name="Santibanez J."/>
            <person name="Aqrawi P."/>
            <person name="Gross S."/>
            <person name="Joshi V."/>
            <person name="Fowler G."/>
            <person name="Nazareth L."/>
            <person name="Reid J."/>
            <person name="Worley K."/>
            <person name="Petrosino J."/>
            <person name="Highlander S."/>
            <person name="Gibbs R."/>
        </authorList>
    </citation>
    <scope>NUCLEOTIDE SEQUENCE [LARGE SCALE GENOMIC DNA]</scope>
    <source>
        <strain evidence="2 3">ATCC 700821</strain>
    </source>
</reference>
<dbReference type="STRING" id="997353.HMPREF9144_2717"/>
<name>F9DM25_9BACT</name>
<evidence type="ECO:0000256" key="1">
    <source>
        <dbReference type="SAM" id="Phobius"/>
    </source>
</evidence>
<feature type="transmembrane region" description="Helical" evidence="1">
    <location>
        <begin position="23"/>
        <end position="43"/>
    </location>
</feature>
<evidence type="ECO:0000313" key="2">
    <source>
        <dbReference type="EMBL" id="EGQ12633.1"/>
    </source>
</evidence>
<dbReference type="Proteomes" id="UP000004123">
    <property type="component" value="Unassembled WGS sequence"/>
</dbReference>
<keyword evidence="1" id="KW-1133">Transmembrane helix</keyword>
<proteinExistence type="predicted"/>
<dbReference type="AlphaFoldDB" id="F9DM25"/>
<dbReference type="EMBL" id="AFPY01000128">
    <property type="protein sequence ID" value="EGQ12633.1"/>
    <property type="molecule type" value="Genomic_DNA"/>
</dbReference>
<dbReference type="HOGENOM" id="CLU_3203632_0_0_10"/>
<sequence length="45" mass="5123">MNTLRTFREISTFAHKMGCEHTLISSFFYCYIVCSVLIGHCFASG</sequence>
<keyword evidence="1" id="KW-0472">Membrane</keyword>
<comment type="caution">
    <text evidence="2">The sequence shown here is derived from an EMBL/GenBank/DDBJ whole genome shotgun (WGS) entry which is preliminary data.</text>
</comment>